<dbReference type="Proteomes" id="UP000472267">
    <property type="component" value="Chromosome 1"/>
</dbReference>
<reference evidence="1" key="1">
    <citation type="submission" date="2019-06" db="EMBL/GenBank/DDBJ databases">
        <authorList>
            <consortium name="Wellcome Sanger Institute Data Sharing"/>
        </authorList>
    </citation>
    <scope>NUCLEOTIDE SEQUENCE [LARGE SCALE GENOMIC DNA]</scope>
</reference>
<accession>A0A672JHU9</accession>
<dbReference type="GO" id="GO:0008113">
    <property type="term" value="F:peptide-methionine (S)-S-oxide reductase activity"/>
    <property type="evidence" value="ECO:0007669"/>
    <property type="project" value="InterPro"/>
</dbReference>
<evidence type="ECO:0000313" key="2">
    <source>
        <dbReference type="Proteomes" id="UP000472267"/>
    </source>
</evidence>
<protein>
    <submittedName>
        <fullName evidence="1">Uncharacterized protein</fullName>
    </submittedName>
</protein>
<name>A0A672JHU9_SALFA</name>
<sequence>MVLKKVFGPRKFCRQKAVYSTQVGCTEGFTQDPTYREFISDVRNNIFYHLSGNYRFVLI</sequence>
<dbReference type="SUPFAM" id="SSF55068">
    <property type="entry name" value="Peptide methionine sulfoxide reductase"/>
    <property type="match status" value="1"/>
</dbReference>
<evidence type="ECO:0000313" key="1">
    <source>
        <dbReference type="Ensembl" id="ENSSFAP00005052752.1"/>
    </source>
</evidence>
<dbReference type="AlphaFoldDB" id="A0A672JHU9"/>
<reference evidence="1" key="2">
    <citation type="submission" date="2025-08" db="UniProtKB">
        <authorList>
            <consortium name="Ensembl"/>
        </authorList>
    </citation>
    <scope>IDENTIFICATION</scope>
</reference>
<proteinExistence type="predicted"/>
<keyword evidence="2" id="KW-1185">Reference proteome</keyword>
<reference evidence="1" key="3">
    <citation type="submission" date="2025-09" db="UniProtKB">
        <authorList>
            <consortium name="Ensembl"/>
        </authorList>
    </citation>
    <scope>IDENTIFICATION</scope>
</reference>
<organism evidence="1 2">
    <name type="scientific">Salarias fasciatus</name>
    <name type="common">Jewelled blenny</name>
    <name type="synonym">Blennius fasciatus</name>
    <dbReference type="NCBI Taxonomy" id="181472"/>
    <lineage>
        <taxon>Eukaryota</taxon>
        <taxon>Metazoa</taxon>
        <taxon>Chordata</taxon>
        <taxon>Craniata</taxon>
        <taxon>Vertebrata</taxon>
        <taxon>Euteleostomi</taxon>
        <taxon>Actinopterygii</taxon>
        <taxon>Neopterygii</taxon>
        <taxon>Teleostei</taxon>
        <taxon>Neoteleostei</taxon>
        <taxon>Acanthomorphata</taxon>
        <taxon>Ovalentaria</taxon>
        <taxon>Blenniimorphae</taxon>
        <taxon>Blenniiformes</taxon>
        <taxon>Blennioidei</taxon>
        <taxon>Blenniidae</taxon>
        <taxon>Salariinae</taxon>
        <taxon>Salarias</taxon>
    </lineage>
</organism>
<dbReference type="InterPro" id="IPR036509">
    <property type="entry name" value="Met_Sox_Rdtase_MsrA_sf"/>
</dbReference>
<dbReference type="Ensembl" id="ENSSFAT00005054414.1">
    <property type="protein sequence ID" value="ENSSFAP00005052752.1"/>
    <property type="gene ID" value="ENSSFAG00005025242.1"/>
</dbReference>
<dbReference type="InParanoid" id="A0A672JHU9"/>